<dbReference type="RefSeq" id="WP_116524853.1">
    <property type="nucleotide sequence ID" value="NZ_QRDX01000008.1"/>
</dbReference>
<dbReference type="Proteomes" id="UP000256629">
    <property type="component" value="Unassembled WGS sequence"/>
</dbReference>
<name>A0A3D9H9J8_9FLAO</name>
<organism evidence="1 2">
    <name type="scientific">Seonamhaeicola aphaedonensis</name>
    <dbReference type="NCBI Taxonomy" id="1461338"/>
    <lineage>
        <taxon>Bacteria</taxon>
        <taxon>Pseudomonadati</taxon>
        <taxon>Bacteroidota</taxon>
        <taxon>Flavobacteriia</taxon>
        <taxon>Flavobacteriales</taxon>
        <taxon>Flavobacteriaceae</taxon>
    </lineage>
</organism>
<evidence type="ECO:0000313" key="1">
    <source>
        <dbReference type="EMBL" id="RED45626.1"/>
    </source>
</evidence>
<reference evidence="1 2" key="1">
    <citation type="submission" date="2018-07" db="EMBL/GenBank/DDBJ databases">
        <title>Genomic Encyclopedia of Type Strains, Phase III (KMG-III): the genomes of soil and plant-associated and newly described type strains.</title>
        <authorList>
            <person name="Whitman W."/>
        </authorList>
    </citation>
    <scope>NUCLEOTIDE SEQUENCE [LARGE SCALE GENOMIC DNA]</scope>
    <source>
        <strain evidence="1 2">CECT 8487</strain>
    </source>
</reference>
<gene>
    <name evidence="1" type="ORF">DFQ02_1084</name>
</gene>
<evidence type="ECO:0000313" key="2">
    <source>
        <dbReference type="Proteomes" id="UP000256629"/>
    </source>
</evidence>
<protein>
    <submittedName>
        <fullName evidence="1">Uncharacterized protein</fullName>
    </submittedName>
</protein>
<dbReference type="AlphaFoldDB" id="A0A3D9H9J8"/>
<sequence>MKIDLISILINSDIDYEFPYQIAMAFDERFNDKFEIEFDKELNLKYINWLLSINLSHSNDEKVSNIAGPDISKRDKIITYSIFVGDFIYIDEKTTTLFFMDKFFNHINEVLLDINVSEKLLNKITDFGNVYMKDLSINYDKYLKEYEDTDDL</sequence>
<proteinExistence type="predicted"/>
<dbReference type="EMBL" id="QRDX01000008">
    <property type="protein sequence ID" value="RED45626.1"/>
    <property type="molecule type" value="Genomic_DNA"/>
</dbReference>
<comment type="caution">
    <text evidence="1">The sequence shown here is derived from an EMBL/GenBank/DDBJ whole genome shotgun (WGS) entry which is preliminary data.</text>
</comment>
<keyword evidence="2" id="KW-1185">Reference proteome</keyword>
<accession>A0A3D9H9J8</accession>